<reference evidence="10 11" key="1">
    <citation type="submission" date="2016-04" db="EMBL/GenBank/DDBJ databases">
        <authorList>
            <person name="Evans L.H."/>
            <person name="Alamgir A."/>
            <person name="Owens N."/>
            <person name="Weber N.D."/>
            <person name="Virtaneva K."/>
            <person name="Barbian K."/>
            <person name="Babar A."/>
            <person name="Rosenke K."/>
        </authorList>
    </citation>
    <scope>NUCLEOTIDE SEQUENCE [LARGE SCALE GENOMIC DNA]</scope>
    <source>
        <strain evidence="10 11">LMa1</strain>
    </source>
</reference>
<feature type="transmembrane region" description="Helical" evidence="8">
    <location>
        <begin position="39"/>
        <end position="57"/>
    </location>
</feature>
<dbReference type="Gene3D" id="3.40.30.10">
    <property type="entry name" value="Glutaredoxin"/>
    <property type="match status" value="1"/>
</dbReference>
<evidence type="ECO:0000256" key="4">
    <source>
        <dbReference type="ARBA" id="ARBA00022692"/>
    </source>
</evidence>
<evidence type="ECO:0000256" key="6">
    <source>
        <dbReference type="ARBA" id="ARBA00023136"/>
    </source>
</evidence>
<dbReference type="PROSITE" id="PS00221">
    <property type="entry name" value="MIP"/>
    <property type="match status" value="1"/>
</dbReference>
<dbReference type="SUPFAM" id="SSF52833">
    <property type="entry name" value="Thioredoxin-like"/>
    <property type="match status" value="1"/>
</dbReference>
<dbReference type="CDD" id="cd00333">
    <property type="entry name" value="MIP"/>
    <property type="match status" value="1"/>
</dbReference>
<evidence type="ECO:0000259" key="9">
    <source>
        <dbReference type="Pfam" id="PF13192"/>
    </source>
</evidence>
<dbReference type="SUPFAM" id="SSF81338">
    <property type="entry name" value="Aquaporin-like"/>
    <property type="match status" value="1"/>
</dbReference>
<evidence type="ECO:0000256" key="2">
    <source>
        <dbReference type="ARBA" id="ARBA00006175"/>
    </source>
</evidence>
<dbReference type="GO" id="GO:0015250">
    <property type="term" value="F:water channel activity"/>
    <property type="evidence" value="ECO:0007669"/>
    <property type="project" value="TreeGrafter"/>
</dbReference>
<accession>A0A1B7LI87</accession>
<feature type="transmembrane region" description="Helical" evidence="8">
    <location>
        <begin position="12"/>
        <end position="33"/>
    </location>
</feature>
<comment type="caution">
    <text evidence="10">The sequence shown here is derived from an EMBL/GenBank/DDBJ whole genome shotgun (WGS) entry which is preliminary data.</text>
</comment>
<evidence type="ECO:0000256" key="1">
    <source>
        <dbReference type="ARBA" id="ARBA00004141"/>
    </source>
</evidence>
<dbReference type="PROSITE" id="PS51257">
    <property type="entry name" value="PROKAR_LIPOPROTEIN"/>
    <property type="match status" value="1"/>
</dbReference>
<evidence type="ECO:0000256" key="8">
    <source>
        <dbReference type="SAM" id="Phobius"/>
    </source>
</evidence>
<keyword evidence="4 7" id="KW-0812">Transmembrane</keyword>
<dbReference type="Proteomes" id="UP000078532">
    <property type="component" value="Unassembled WGS sequence"/>
</dbReference>
<dbReference type="InterPro" id="IPR000425">
    <property type="entry name" value="MIP"/>
</dbReference>
<organism evidence="10 11">
    <name type="scientific">Desulfotomaculum copahuensis</name>
    <dbReference type="NCBI Taxonomy" id="1838280"/>
    <lineage>
        <taxon>Bacteria</taxon>
        <taxon>Bacillati</taxon>
        <taxon>Bacillota</taxon>
        <taxon>Clostridia</taxon>
        <taxon>Eubacteriales</taxon>
        <taxon>Desulfotomaculaceae</taxon>
        <taxon>Desulfotomaculum</taxon>
    </lineage>
</organism>
<dbReference type="EMBL" id="LYVF01000040">
    <property type="protein sequence ID" value="OAT86134.1"/>
    <property type="molecule type" value="Genomic_DNA"/>
</dbReference>
<dbReference type="OrthoDB" id="9807293at2"/>
<sequence length="375" mass="39361">MKADYLHSFAGELLGTFVLVFIGCATVAVTVLFSAHTGLFQVAAVWGAGVTLAIYATRHLSCAHLNPAVSVAMVLSGRMAPRKLPVYLAAQLAGAFLAGLCLYLVFSGSIAAFENMHHIVRGTSDSVKTAMMFGEYFPNPSLPAGFSVTMTTAFGVEAAGTFLLVLMIFLLTEGCNVGRPSSEFAPVLIGLTVTTLISIFAPLTQAGLNPARDFGPRLAAYLAGWGKTAIPGPHGGFFTVYILGPLVGGCLAALLFGKVLEPLMAAKSSQCGCADIKKDPAEVSPVAEKTVKVLVFGTTPPCARCRQAETEARQAANEFPAGQVTVEKLDALSPPGRQYGVAVTPAILVNGRQVAAGRVLKRMELAEIIRRELEA</sequence>
<dbReference type="GO" id="GO:0015254">
    <property type="term" value="F:glycerol channel activity"/>
    <property type="evidence" value="ECO:0007669"/>
    <property type="project" value="TreeGrafter"/>
</dbReference>
<gene>
    <name evidence="10" type="ORF">A6M21_04270</name>
</gene>
<dbReference type="InterPro" id="IPR012336">
    <property type="entry name" value="Thioredoxin-like_fold"/>
</dbReference>
<keyword evidence="5 8" id="KW-1133">Transmembrane helix</keyword>
<evidence type="ECO:0000256" key="3">
    <source>
        <dbReference type="ARBA" id="ARBA00022448"/>
    </source>
</evidence>
<feature type="transmembrane region" description="Helical" evidence="8">
    <location>
        <begin position="238"/>
        <end position="257"/>
    </location>
</feature>
<dbReference type="PANTHER" id="PTHR43829:SF9">
    <property type="entry name" value="AQUAPORIN-9"/>
    <property type="match status" value="1"/>
</dbReference>
<dbReference type="InterPro" id="IPR036249">
    <property type="entry name" value="Thioredoxin-like_sf"/>
</dbReference>
<comment type="subcellular location">
    <subcellularLocation>
        <location evidence="1">Membrane</location>
        <topology evidence="1">Multi-pass membrane protein</topology>
    </subcellularLocation>
</comment>
<dbReference type="InterPro" id="IPR050363">
    <property type="entry name" value="MIP/Aquaporin"/>
</dbReference>
<feature type="transmembrane region" description="Helical" evidence="8">
    <location>
        <begin position="86"/>
        <end position="106"/>
    </location>
</feature>
<protein>
    <recommendedName>
        <fullName evidence="9">Thioredoxin-like fold domain-containing protein</fullName>
    </recommendedName>
</protein>
<dbReference type="PANTHER" id="PTHR43829">
    <property type="entry name" value="AQUAPORIN OR AQUAGLYCEROPORIN RELATED"/>
    <property type="match status" value="1"/>
</dbReference>
<dbReference type="GO" id="GO:0005886">
    <property type="term" value="C:plasma membrane"/>
    <property type="evidence" value="ECO:0007669"/>
    <property type="project" value="TreeGrafter"/>
</dbReference>
<keyword evidence="11" id="KW-1185">Reference proteome</keyword>
<evidence type="ECO:0000256" key="5">
    <source>
        <dbReference type="ARBA" id="ARBA00022989"/>
    </source>
</evidence>
<feature type="domain" description="Thioredoxin-like fold" evidence="9">
    <location>
        <begin position="292"/>
        <end position="369"/>
    </location>
</feature>
<comment type="similarity">
    <text evidence="2 7">Belongs to the MIP/aquaporin (TC 1.A.8) family.</text>
</comment>
<dbReference type="Pfam" id="PF13192">
    <property type="entry name" value="Thioredoxin_3"/>
    <property type="match status" value="1"/>
</dbReference>
<dbReference type="Pfam" id="PF00230">
    <property type="entry name" value="MIP"/>
    <property type="match status" value="1"/>
</dbReference>
<keyword evidence="3 7" id="KW-0813">Transport</keyword>
<feature type="transmembrane region" description="Helical" evidence="8">
    <location>
        <begin position="184"/>
        <end position="203"/>
    </location>
</feature>
<dbReference type="AlphaFoldDB" id="A0A1B7LI87"/>
<keyword evidence="6 8" id="KW-0472">Membrane</keyword>
<dbReference type="STRING" id="1838280.A6M21_04270"/>
<name>A0A1B7LI87_9FIRM</name>
<feature type="transmembrane region" description="Helical" evidence="8">
    <location>
        <begin position="146"/>
        <end position="172"/>
    </location>
</feature>
<evidence type="ECO:0000313" key="11">
    <source>
        <dbReference type="Proteomes" id="UP000078532"/>
    </source>
</evidence>
<dbReference type="PRINTS" id="PR00783">
    <property type="entry name" value="MINTRINSICP"/>
</dbReference>
<dbReference type="InterPro" id="IPR023271">
    <property type="entry name" value="Aquaporin-like"/>
</dbReference>
<proteinExistence type="inferred from homology"/>
<dbReference type="Gene3D" id="1.20.1080.10">
    <property type="entry name" value="Glycerol uptake facilitator protein"/>
    <property type="match status" value="1"/>
</dbReference>
<dbReference type="InterPro" id="IPR022357">
    <property type="entry name" value="MIP_CS"/>
</dbReference>
<evidence type="ECO:0000313" key="10">
    <source>
        <dbReference type="EMBL" id="OAT86134.1"/>
    </source>
</evidence>
<dbReference type="RefSeq" id="WP_066666438.1">
    <property type="nucleotide sequence ID" value="NZ_LYVF01000040.1"/>
</dbReference>
<evidence type="ECO:0000256" key="7">
    <source>
        <dbReference type="RuleBase" id="RU000477"/>
    </source>
</evidence>